<evidence type="ECO:0000256" key="1">
    <source>
        <dbReference type="ARBA" id="ARBA00004141"/>
    </source>
</evidence>
<dbReference type="InterPro" id="IPR011701">
    <property type="entry name" value="MFS"/>
</dbReference>
<dbReference type="GO" id="GO:0016020">
    <property type="term" value="C:membrane"/>
    <property type="evidence" value="ECO:0007669"/>
    <property type="project" value="UniProtKB-SubCell"/>
</dbReference>
<feature type="transmembrane region" description="Helical" evidence="6">
    <location>
        <begin position="210"/>
        <end position="233"/>
    </location>
</feature>
<feature type="transmembrane region" description="Helical" evidence="6">
    <location>
        <begin position="177"/>
        <end position="198"/>
    </location>
</feature>
<comment type="subcellular location">
    <subcellularLocation>
        <location evidence="1">Membrane</location>
        <topology evidence="1">Multi-pass membrane protein</topology>
    </subcellularLocation>
</comment>
<keyword evidence="4 6" id="KW-1133">Transmembrane helix</keyword>
<feature type="transmembrane region" description="Helical" evidence="6">
    <location>
        <begin position="142"/>
        <end position="165"/>
    </location>
</feature>
<feature type="transmembrane region" description="Helical" evidence="6">
    <location>
        <begin position="87"/>
        <end position="105"/>
    </location>
</feature>
<feature type="transmembrane region" description="Helical" evidence="6">
    <location>
        <begin position="351"/>
        <end position="373"/>
    </location>
</feature>
<organism evidence="8 9">
    <name type="scientific">Paraphaeosphaeria minitans</name>
    <dbReference type="NCBI Taxonomy" id="565426"/>
    <lineage>
        <taxon>Eukaryota</taxon>
        <taxon>Fungi</taxon>
        <taxon>Dikarya</taxon>
        <taxon>Ascomycota</taxon>
        <taxon>Pezizomycotina</taxon>
        <taxon>Dothideomycetes</taxon>
        <taxon>Pleosporomycetidae</taxon>
        <taxon>Pleosporales</taxon>
        <taxon>Massarineae</taxon>
        <taxon>Didymosphaeriaceae</taxon>
        <taxon>Paraphaeosphaeria</taxon>
    </lineage>
</organism>
<comment type="caution">
    <text evidence="8">The sequence shown here is derived from an EMBL/GenBank/DDBJ whole genome shotgun (WGS) entry which is preliminary data.</text>
</comment>
<feature type="transmembrane region" description="Helical" evidence="6">
    <location>
        <begin position="440"/>
        <end position="461"/>
    </location>
</feature>
<proteinExistence type="predicted"/>
<sequence length="477" mass="52619">MTSPPHYSVEHLDVDTKDMDSKQERVELAVDGISWTPEEEKKLLRRIDLQLMPIMWIMYLLSYMDRTNIGNAKVAGMQKDLNLTSNEYSICLVVFFVTYVVFEVPSNMLIVRIRPSIYLPFIMTVWGALTCCMAAVKDYKHLVVLRIFVGVFEAGFAPAMLLLMSSWYKREEQSKRFGVYISAAILSGAFGGLLAGAITGGLDGAAGYEGWRWLFIVEGSATILAALLSYFILVDFPATTARFSDRERAIAVARLQQGGVTARAAGAERMSKVQSFIIAIKDWRTIGFILGYMVIVGSSTLSYFYPTLVNGLGYTSTVQAQYMTVPIYAVAFVCTAITAVFADRVPNHRGLIIACWLCFSLITSILVCVIYNFTARYVLLVLMAAGLWASNAISLSYAGATFGDMDPDVRGVALALVNALGNLAQIYGAYLFPADDKPKYLLGFGVISGMLGLGVIVYVIMHIKTRRALGMTNFFKD</sequence>
<evidence type="ECO:0000313" key="9">
    <source>
        <dbReference type="Proteomes" id="UP000756921"/>
    </source>
</evidence>
<keyword evidence="2" id="KW-0813">Transport</keyword>
<name>A0A9P6G6L8_9PLEO</name>
<feature type="domain" description="Major facilitator superfamily (MFS) profile" evidence="7">
    <location>
        <begin position="51"/>
        <end position="466"/>
    </location>
</feature>
<dbReference type="Pfam" id="PF07690">
    <property type="entry name" value="MFS_1"/>
    <property type="match status" value="1"/>
</dbReference>
<gene>
    <name evidence="8" type="ORF">PMIN01_12269</name>
</gene>
<feature type="transmembrane region" description="Helical" evidence="6">
    <location>
        <begin position="325"/>
        <end position="342"/>
    </location>
</feature>
<dbReference type="InterPro" id="IPR020846">
    <property type="entry name" value="MFS_dom"/>
</dbReference>
<accession>A0A9P6G6L8</accession>
<dbReference type="PROSITE" id="PS50850">
    <property type="entry name" value="MFS"/>
    <property type="match status" value="1"/>
</dbReference>
<feature type="transmembrane region" description="Helical" evidence="6">
    <location>
        <begin position="412"/>
        <end position="434"/>
    </location>
</feature>
<dbReference type="Gene3D" id="1.20.1250.20">
    <property type="entry name" value="MFS general substrate transporter like domains"/>
    <property type="match status" value="2"/>
</dbReference>
<keyword evidence="9" id="KW-1185">Reference proteome</keyword>
<evidence type="ECO:0000259" key="7">
    <source>
        <dbReference type="PROSITE" id="PS50850"/>
    </source>
</evidence>
<dbReference type="PANTHER" id="PTHR43791">
    <property type="entry name" value="PERMEASE-RELATED"/>
    <property type="match status" value="1"/>
</dbReference>
<dbReference type="FunFam" id="1.20.1250.20:FF:000394">
    <property type="entry name" value="MFS general substrate transporter"/>
    <property type="match status" value="1"/>
</dbReference>
<reference evidence="8" key="1">
    <citation type="journal article" date="2020" name="Mol. Plant Microbe Interact.">
        <title>Genome Sequence of the Biocontrol Agent Coniothyrium minitans strain Conio (IMI 134523).</title>
        <authorList>
            <person name="Patel D."/>
            <person name="Shittu T.A."/>
            <person name="Baroncelli R."/>
            <person name="Muthumeenakshi S."/>
            <person name="Osborne T.H."/>
            <person name="Janganan T.K."/>
            <person name="Sreenivasaprasad S."/>
        </authorList>
    </citation>
    <scope>NUCLEOTIDE SEQUENCE</scope>
    <source>
        <strain evidence="8">Conio</strain>
    </source>
</reference>
<dbReference type="AlphaFoldDB" id="A0A9P6G6L8"/>
<protein>
    <submittedName>
        <fullName evidence="8">Vitamin H transporter</fullName>
    </submittedName>
</protein>
<feature type="transmembrane region" description="Helical" evidence="6">
    <location>
        <begin position="379"/>
        <end position="400"/>
    </location>
</feature>
<evidence type="ECO:0000256" key="5">
    <source>
        <dbReference type="ARBA" id="ARBA00023136"/>
    </source>
</evidence>
<feature type="transmembrane region" description="Helical" evidence="6">
    <location>
        <begin position="286"/>
        <end position="305"/>
    </location>
</feature>
<dbReference type="OrthoDB" id="2985014at2759"/>
<dbReference type="Proteomes" id="UP000756921">
    <property type="component" value="Unassembled WGS sequence"/>
</dbReference>
<dbReference type="SUPFAM" id="SSF103473">
    <property type="entry name" value="MFS general substrate transporter"/>
    <property type="match status" value="1"/>
</dbReference>
<keyword evidence="3 6" id="KW-0812">Transmembrane</keyword>
<keyword evidence="5 6" id="KW-0472">Membrane</keyword>
<evidence type="ECO:0000256" key="3">
    <source>
        <dbReference type="ARBA" id="ARBA00022692"/>
    </source>
</evidence>
<evidence type="ECO:0000256" key="4">
    <source>
        <dbReference type="ARBA" id="ARBA00022989"/>
    </source>
</evidence>
<dbReference type="FunFam" id="1.20.1250.20:FF:000057">
    <property type="entry name" value="MFS general substrate transporter"/>
    <property type="match status" value="1"/>
</dbReference>
<dbReference type="GO" id="GO:0022857">
    <property type="term" value="F:transmembrane transporter activity"/>
    <property type="evidence" value="ECO:0007669"/>
    <property type="project" value="InterPro"/>
</dbReference>
<dbReference type="EMBL" id="WJXW01000016">
    <property type="protein sequence ID" value="KAF9729405.1"/>
    <property type="molecule type" value="Genomic_DNA"/>
</dbReference>
<dbReference type="InterPro" id="IPR036259">
    <property type="entry name" value="MFS_trans_sf"/>
</dbReference>
<feature type="transmembrane region" description="Helical" evidence="6">
    <location>
        <begin position="117"/>
        <end position="136"/>
    </location>
</feature>
<evidence type="ECO:0000256" key="6">
    <source>
        <dbReference type="SAM" id="Phobius"/>
    </source>
</evidence>
<evidence type="ECO:0000256" key="2">
    <source>
        <dbReference type="ARBA" id="ARBA00022448"/>
    </source>
</evidence>
<evidence type="ECO:0000313" key="8">
    <source>
        <dbReference type="EMBL" id="KAF9729405.1"/>
    </source>
</evidence>
<dbReference type="PANTHER" id="PTHR43791:SF38">
    <property type="entry name" value="MAJOR FACILITATOR SUPERFAMILY (MFS) PROFILE DOMAIN-CONTAINING PROTEIN"/>
    <property type="match status" value="1"/>
</dbReference>